<accession>A0A1J8QEQ6</accession>
<dbReference type="InterPro" id="IPR027417">
    <property type="entry name" value="P-loop_NTPase"/>
</dbReference>
<evidence type="ECO:0000256" key="5">
    <source>
        <dbReference type="ARBA" id="ARBA00023242"/>
    </source>
</evidence>
<dbReference type="OrthoDB" id="413460at2759"/>
<dbReference type="PANTHER" id="PTHR45629:SF7">
    <property type="entry name" value="DNA EXCISION REPAIR PROTEIN ERCC-6-RELATED"/>
    <property type="match status" value="1"/>
</dbReference>
<dbReference type="InterPro" id="IPR038718">
    <property type="entry name" value="SNF2-like_sf"/>
</dbReference>
<keyword evidence="4" id="KW-0067">ATP-binding</keyword>
<reference evidence="9 10" key="1">
    <citation type="submission" date="2016-03" db="EMBL/GenBank/DDBJ databases">
        <title>Comparative genomics of the ectomycorrhizal sister species Rhizopogon vinicolor and Rhizopogon vesiculosus (Basidiomycota: Boletales) reveals a divergence of the mating type B locus.</title>
        <authorList>
            <person name="Mujic A.B."/>
            <person name="Kuo A."/>
            <person name="Tritt A."/>
            <person name="Lipzen A."/>
            <person name="Chen C."/>
            <person name="Johnson J."/>
            <person name="Sharma A."/>
            <person name="Barry K."/>
            <person name="Grigoriev I.V."/>
            <person name="Spatafora J.W."/>
        </authorList>
    </citation>
    <scope>NUCLEOTIDE SEQUENCE [LARGE SCALE GENOMIC DNA]</scope>
    <source>
        <strain evidence="9 10">AM-OR11-056</strain>
    </source>
</reference>
<comment type="caution">
    <text evidence="9">The sequence shown here is derived from an EMBL/GenBank/DDBJ whole genome shotgun (WGS) entry which is preliminary data.</text>
</comment>
<comment type="subcellular location">
    <subcellularLocation>
        <location evidence="1">Nucleus</location>
    </subcellularLocation>
</comment>
<keyword evidence="3" id="KW-0378">Hydrolase</keyword>
<feature type="compositionally biased region" description="Acidic residues" evidence="6">
    <location>
        <begin position="160"/>
        <end position="170"/>
    </location>
</feature>
<dbReference type="PROSITE" id="PS51194">
    <property type="entry name" value="HELICASE_CTER"/>
    <property type="match status" value="1"/>
</dbReference>
<dbReference type="PROSITE" id="PS00690">
    <property type="entry name" value="DEAH_ATP_HELICASE"/>
    <property type="match status" value="1"/>
</dbReference>
<dbReference type="PROSITE" id="PS51192">
    <property type="entry name" value="HELICASE_ATP_BIND_1"/>
    <property type="match status" value="1"/>
</dbReference>
<feature type="region of interest" description="Disordered" evidence="6">
    <location>
        <begin position="1"/>
        <end position="30"/>
    </location>
</feature>
<feature type="region of interest" description="Disordered" evidence="6">
    <location>
        <begin position="43"/>
        <end position="222"/>
    </location>
</feature>
<feature type="compositionally biased region" description="Polar residues" evidence="6">
    <location>
        <begin position="936"/>
        <end position="947"/>
    </location>
</feature>
<evidence type="ECO:0000256" key="2">
    <source>
        <dbReference type="ARBA" id="ARBA00022741"/>
    </source>
</evidence>
<dbReference type="InterPro" id="IPR050496">
    <property type="entry name" value="SNF2_RAD54_helicase_repair"/>
</dbReference>
<dbReference type="GO" id="GO:0005524">
    <property type="term" value="F:ATP binding"/>
    <property type="evidence" value="ECO:0007669"/>
    <property type="project" value="InterPro"/>
</dbReference>
<keyword evidence="2" id="KW-0547">Nucleotide-binding</keyword>
<keyword evidence="10" id="KW-1185">Reference proteome</keyword>
<feature type="compositionally biased region" description="Acidic residues" evidence="6">
    <location>
        <begin position="191"/>
        <end position="202"/>
    </location>
</feature>
<dbReference type="Gene3D" id="3.40.50.300">
    <property type="entry name" value="P-loop containing nucleotide triphosphate hydrolases"/>
    <property type="match status" value="1"/>
</dbReference>
<dbReference type="InterPro" id="IPR014001">
    <property type="entry name" value="Helicase_ATP-bd"/>
</dbReference>
<evidence type="ECO:0000256" key="1">
    <source>
        <dbReference type="ARBA" id="ARBA00004123"/>
    </source>
</evidence>
<evidence type="ECO:0000259" key="8">
    <source>
        <dbReference type="PROSITE" id="PS51194"/>
    </source>
</evidence>
<name>A0A1J8QEQ6_9AGAM</name>
<dbReference type="FunFam" id="3.40.50.10810:FF:000019">
    <property type="entry name" value="DNA excision repair protein ERCC-6-like 2 isoform X1"/>
    <property type="match status" value="1"/>
</dbReference>
<evidence type="ECO:0000256" key="4">
    <source>
        <dbReference type="ARBA" id="ARBA00022840"/>
    </source>
</evidence>
<feature type="compositionally biased region" description="Basic and acidic residues" evidence="6">
    <location>
        <begin position="45"/>
        <end position="60"/>
    </location>
</feature>
<dbReference type="InterPro" id="IPR002464">
    <property type="entry name" value="DNA/RNA_helicase_DEAH_CS"/>
</dbReference>
<dbReference type="InterPro" id="IPR001650">
    <property type="entry name" value="Helicase_C-like"/>
</dbReference>
<dbReference type="CDD" id="cd18793">
    <property type="entry name" value="SF2_C_SNF"/>
    <property type="match status" value="1"/>
</dbReference>
<evidence type="ECO:0000313" key="10">
    <source>
        <dbReference type="Proteomes" id="UP000183567"/>
    </source>
</evidence>
<dbReference type="Proteomes" id="UP000183567">
    <property type="component" value="Unassembled WGS sequence"/>
</dbReference>
<dbReference type="SMART" id="SM00487">
    <property type="entry name" value="DEXDc"/>
    <property type="match status" value="1"/>
</dbReference>
<dbReference type="STRING" id="180088.A0A1J8QEQ6"/>
<evidence type="ECO:0000256" key="6">
    <source>
        <dbReference type="SAM" id="MobiDB-lite"/>
    </source>
</evidence>
<organism evidence="9 10">
    <name type="scientific">Rhizopogon vesiculosus</name>
    <dbReference type="NCBI Taxonomy" id="180088"/>
    <lineage>
        <taxon>Eukaryota</taxon>
        <taxon>Fungi</taxon>
        <taxon>Dikarya</taxon>
        <taxon>Basidiomycota</taxon>
        <taxon>Agaricomycotina</taxon>
        <taxon>Agaricomycetes</taxon>
        <taxon>Agaricomycetidae</taxon>
        <taxon>Boletales</taxon>
        <taxon>Suillineae</taxon>
        <taxon>Rhizopogonaceae</taxon>
        <taxon>Rhizopogon</taxon>
    </lineage>
</organism>
<dbReference type="EMBL" id="LVVM01004917">
    <property type="protein sequence ID" value="OJA11816.1"/>
    <property type="molecule type" value="Genomic_DNA"/>
</dbReference>
<dbReference type="InterPro" id="IPR049730">
    <property type="entry name" value="SNF2/RAD54-like_C"/>
</dbReference>
<feature type="domain" description="Helicase C-terminal" evidence="8">
    <location>
        <begin position="633"/>
        <end position="788"/>
    </location>
</feature>
<evidence type="ECO:0000259" key="7">
    <source>
        <dbReference type="PROSITE" id="PS51192"/>
    </source>
</evidence>
<dbReference type="GO" id="GO:0016787">
    <property type="term" value="F:hydrolase activity"/>
    <property type="evidence" value="ECO:0007669"/>
    <property type="project" value="UniProtKB-KW"/>
</dbReference>
<dbReference type="InterPro" id="IPR000330">
    <property type="entry name" value="SNF2_N"/>
</dbReference>
<protein>
    <submittedName>
        <fullName evidence="9">Uncharacterized protein</fullName>
    </submittedName>
</protein>
<dbReference type="Pfam" id="PF00271">
    <property type="entry name" value="Helicase_C"/>
    <property type="match status" value="1"/>
</dbReference>
<dbReference type="SUPFAM" id="SSF52540">
    <property type="entry name" value="P-loop containing nucleoside triphosphate hydrolases"/>
    <property type="match status" value="2"/>
</dbReference>
<dbReference type="Gene3D" id="3.40.50.10810">
    <property type="entry name" value="Tandem AAA-ATPase domain"/>
    <property type="match status" value="1"/>
</dbReference>
<feature type="compositionally biased region" description="Polar residues" evidence="6">
    <location>
        <begin position="175"/>
        <end position="186"/>
    </location>
</feature>
<feature type="region of interest" description="Disordered" evidence="6">
    <location>
        <begin position="916"/>
        <end position="965"/>
    </location>
</feature>
<gene>
    <name evidence="9" type="ORF">AZE42_09481</name>
</gene>
<dbReference type="PANTHER" id="PTHR45629">
    <property type="entry name" value="SNF2/RAD54 FAMILY MEMBER"/>
    <property type="match status" value="1"/>
</dbReference>
<dbReference type="Pfam" id="PF00176">
    <property type="entry name" value="SNF2-rel_dom"/>
    <property type="match status" value="1"/>
</dbReference>
<proteinExistence type="predicted"/>
<evidence type="ECO:0000313" key="9">
    <source>
        <dbReference type="EMBL" id="OJA11816.1"/>
    </source>
</evidence>
<dbReference type="SMART" id="SM00490">
    <property type="entry name" value="HELICc"/>
    <property type="match status" value="1"/>
</dbReference>
<sequence>MRLRNAANIKRLPGGTRPYLPLAKDQVTSSEISSQYLEVVRKRRPMDPEAARQHNPLKEFFDDDLGLQSASDDDENDDENPEDGDSAEEQESETEQPITLRTMVAFMKSKESTPVVHAKTPVDEPESEPEIARVSMKRKSPASDQIFPASKRIKAPSPNDDSETEPESDAELQIVSKQLPPNTSKLPESNSETEPETEDETEMYSSSTLNPRPGFPLTPGQSPLGPLILDKREGIMVPGSINTYLREYQREGALFFWELYNKGRGGLLGDDMGLGKTIQVISFLSAIMKKHGDERDIDRRRNHVSNLQDGPEWRKRRTLPPANKTWPTCLIIAPTSVVPNWEREFETWGYFEVGSYTGSKKEREDVLTDFKMGRLDVVLTTFEVARRDIALLDDLAWSAVFIDEAHRVKNPKSKITVTFNQFTCLRRFGLTGTTIQNSYMEAWTILDWTNPGRLGTSKQWKGYIVKPLTIGQSASATEEERTKALSVAITVRDKVLPRFFKRRTKDIIKHQLPTKTDEVVFCPLTPIQIAVYRRILNMQPVQNLVKKDELCDCESEDKRKDCCHPIEKGGVLKYMSILIKISNHLALILPAPNDSPEQTIRNRELAEVAFPGQPIPKYGTAMLLPQYCGKWVVLDTLLREWRKDRTNKVLIFTKSVKLLDMLEFHLNTNSYGFLKLDGSTKQNDRMPMIDRFHSDTDVFIFLISTLAGGTGLNLTGANKVVIFDPNWNPAHDLQAMDRAYRFGQTRDVFVYRLLGAGSIEELIYARQLYKQQQMAIGYQASVQTRYFSGVQGDTSRQGELFGIKNIFKLHEDTLATKMAIEKATIMELDWALAHLNSKSKKTAKPKAEDWVYEADSKSGKEEADLRGLSALLFDDEPPEVADDNDIHKTLSAIGVKYSHRNDDVLLPSRIEEERSRTALKEAKRKRVAANKLKSGRQGSPKKSTTPEPQWPPRRKHHKAPLSPQSKLALRQIALIELGMINSPPDLPVFAQSL</sequence>
<feature type="domain" description="Helicase ATP-binding" evidence="7">
    <location>
        <begin position="257"/>
        <end position="452"/>
    </location>
</feature>
<feature type="compositionally biased region" description="Acidic residues" evidence="6">
    <location>
        <begin position="61"/>
        <end position="94"/>
    </location>
</feature>
<dbReference type="AlphaFoldDB" id="A0A1J8QEQ6"/>
<dbReference type="GO" id="GO:0005634">
    <property type="term" value="C:nucleus"/>
    <property type="evidence" value="ECO:0007669"/>
    <property type="project" value="UniProtKB-SubCell"/>
</dbReference>
<keyword evidence="5" id="KW-0539">Nucleus</keyword>
<evidence type="ECO:0000256" key="3">
    <source>
        <dbReference type="ARBA" id="ARBA00022801"/>
    </source>
</evidence>